<dbReference type="Pfam" id="PF13692">
    <property type="entry name" value="Glyco_trans_1_4"/>
    <property type="match status" value="1"/>
</dbReference>
<dbReference type="EC" id="2.4.-.-" evidence="5"/>
<dbReference type="CDD" id="cd03801">
    <property type="entry name" value="GT4_PimA-like"/>
    <property type="match status" value="1"/>
</dbReference>
<name>A0ABU6K5A9_9RHOO</name>
<dbReference type="GO" id="GO:0016757">
    <property type="term" value="F:glycosyltransferase activity"/>
    <property type="evidence" value="ECO:0007669"/>
    <property type="project" value="UniProtKB-KW"/>
</dbReference>
<evidence type="ECO:0000259" key="4">
    <source>
        <dbReference type="Pfam" id="PF13579"/>
    </source>
</evidence>
<dbReference type="PANTHER" id="PTHR12526:SF510">
    <property type="entry name" value="D-INOSITOL 3-PHOSPHATE GLYCOSYLTRANSFERASE"/>
    <property type="match status" value="1"/>
</dbReference>
<evidence type="ECO:0000313" key="5">
    <source>
        <dbReference type="EMBL" id="MEC5386190.1"/>
    </source>
</evidence>
<dbReference type="SUPFAM" id="SSF53756">
    <property type="entry name" value="UDP-Glycosyltransferase/glycogen phosphorylase"/>
    <property type="match status" value="1"/>
</dbReference>
<keyword evidence="2 5" id="KW-0808">Transferase</keyword>
<evidence type="ECO:0000256" key="1">
    <source>
        <dbReference type="ARBA" id="ARBA00022676"/>
    </source>
</evidence>
<dbReference type="PANTHER" id="PTHR12526">
    <property type="entry name" value="GLYCOSYLTRANSFERASE"/>
    <property type="match status" value="1"/>
</dbReference>
<dbReference type="Gene3D" id="3.40.50.2000">
    <property type="entry name" value="Glycogen Phosphorylase B"/>
    <property type="match status" value="2"/>
</dbReference>
<comment type="caution">
    <text evidence="5">The sequence shown here is derived from an EMBL/GenBank/DDBJ whole genome shotgun (WGS) entry which is preliminary data.</text>
</comment>
<reference evidence="5 6" key="1">
    <citation type="submission" date="2024-01" db="EMBL/GenBank/DDBJ databases">
        <title>Uliginosibacterium soil sp. nov.</title>
        <authorList>
            <person name="Lv Y."/>
        </authorList>
    </citation>
    <scope>NUCLEOTIDE SEQUENCE [LARGE SCALE GENOMIC DNA]</scope>
    <source>
        <strain evidence="5 6">H3</strain>
    </source>
</reference>
<proteinExistence type="predicted"/>
<accession>A0ABU6K5A9</accession>
<keyword evidence="6" id="KW-1185">Reference proteome</keyword>
<dbReference type="InterPro" id="IPR028098">
    <property type="entry name" value="Glyco_trans_4-like_N"/>
</dbReference>
<dbReference type="EMBL" id="JAYXHS010000002">
    <property type="protein sequence ID" value="MEC5386190.1"/>
    <property type="molecule type" value="Genomic_DNA"/>
</dbReference>
<feature type="domain" description="Glycosyltransferase subfamily 4-like N-terminal" evidence="4">
    <location>
        <begin position="71"/>
        <end position="185"/>
    </location>
</feature>
<gene>
    <name evidence="5" type="ORF">VVD49_10665</name>
</gene>
<dbReference type="RefSeq" id="WP_327599164.1">
    <property type="nucleotide sequence ID" value="NZ_JAYXHS010000002.1"/>
</dbReference>
<evidence type="ECO:0000256" key="3">
    <source>
        <dbReference type="SAM" id="MobiDB-lite"/>
    </source>
</evidence>
<evidence type="ECO:0000256" key="2">
    <source>
        <dbReference type="ARBA" id="ARBA00022679"/>
    </source>
</evidence>
<protein>
    <submittedName>
        <fullName evidence="5">Glycosyltransferase family 4 protein</fullName>
        <ecNumber evidence="5">2.4.-.-</ecNumber>
    </submittedName>
</protein>
<feature type="region of interest" description="Disordered" evidence="3">
    <location>
        <begin position="383"/>
        <end position="406"/>
    </location>
</feature>
<dbReference type="Proteomes" id="UP001331561">
    <property type="component" value="Unassembled WGS sequence"/>
</dbReference>
<organism evidence="5 6">
    <name type="scientific">Uliginosibacterium silvisoli</name>
    <dbReference type="NCBI Taxonomy" id="3114758"/>
    <lineage>
        <taxon>Bacteria</taxon>
        <taxon>Pseudomonadati</taxon>
        <taxon>Pseudomonadota</taxon>
        <taxon>Betaproteobacteria</taxon>
        <taxon>Rhodocyclales</taxon>
        <taxon>Zoogloeaceae</taxon>
        <taxon>Uliginosibacterium</taxon>
    </lineage>
</organism>
<evidence type="ECO:0000313" key="6">
    <source>
        <dbReference type="Proteomes" id="UP001331561"/>
    </source>
</evidence>
<sequence length="406" mass="44560">MNPSPAHRALYASFDRVPSPKGAATHIERFAGTLFDTFGGGLLYVLGDASLPAHGREGSVEVLRHISQHDNLVDRTQHFGQQLAATLASLDASLEICHFRDPWSGVPILDRPHRYRTVYEVNGLPSIELPSTYPLLSPRTLDKIRRAERFCWENADSIVTPSETIADNLVRMGAAHQRITVIRNGAEPVRLQAARPASAPERYLIYFGALQAWQGLDVLLQAFARLADLDLQLVICSSSHPRLEKPFRKLATRLGLDERIVWQHGLGRAELKGWVAHAAISVAPLTECARNLEQGCCPLKILESMAQGTPVVASDIPAVREILTADIGRLVHPGRPAELARALRVLLEYPDAARAMGMRGQQQLEQTLTWSASTSSLRQLYGSLLSPSPSSRPPITSPHELAGAYS</sequence>
<dbReference type="Pfam" id="PF13579">
    <property type="entry name" value="Glyco_trans_4_4"/>
    <property type="match status" value="1"/>
</dbReference>
<keyword evidence="1 5" id="KW-0328">Glycosyltransferase</keyword>